<feature type="region of interest" description="Disordered" evidence="1">
    <location>
        <begin position="62"/>
        <end position="94"/>
    </location>
</feature>
<dbReference type="AlphaFoldDB" id="A0AAV7PCV7"/>
<reference evidence="2" key="1">
    <citation type="journal article" date="2022" name="bioRxiv">
        <title>Sequencing and chromosome-scale assembly of the giantPleurodeles waltlgenome.</title>
        <authorList>
            <person name="Brown T."/>
            <person name="Elewa A."/>
            <person name="Iarovenko S."/>
            <person name="Subramanian E."/>
            <person name="Araus A.J."/>
            <person name="Petzold A."/>
            <person name="Susuki M."/>
            <person name="Suzuki K.-i.T."/>
            <person name="Hayashi T."/>
            <person name="Toyoda A."/>
            <person name="Oliveira C."/>
            <person name="Osipova E."/>
            <person name="Leigh N.D."/>
            <person name="Simon A."/>
            <person name="Yun M.H."/>
        </authorList>
    </citation>
    <scope>NUCLEOTIDE SEQUENCE</scope>
    <source>
        <strain evidence="2">20211129_DDA</strain>
        <tissue evidence="2">Liver</tissue>
    </source>
</reference>
<evidence type="ECO:0000313" key="3">
    <source>
        <dbReference type="Proteomes" id="UP001066276"/>
    </source>
</evidence>
<dbReference type="EMBL" id="JANPWB010000011">
    <property type="protein sequence ID" value="KAJ1125242.1"/>
    <property type="molecule type" value="Genomic_DNA"/>
</dbReference>
<evidence type="ECO:0000313" key="2">
    <source>
        <dbReference type="EMBL" id="KAJ1125242.1"/>
    </source>
</evidence>
<name>A0AAV7PCV7_PLEWA</name>
<keyword evidence="3" id="KW-1185">Reference proteome</keyword>
<comment type="caution">
    <text evidence="2">The sequence shown here is derived from an EMBL/GenBank/DDBJ whole genome shotgun (WGS) entry which is preliminary data.</text>
</comment>
<sequence>MKEGAGAQERRNDLPVSDGGHRPVATAWQSPIGGLRGVARWQVVRQGPRHRISRPGVARWVTSEPRCRGGGPGDSGETCPAEAGVGPGTSGLRLGSALGPLARALFTGGTGDLTPPPQED</sequence>
<feature type="region of interest" description="Disordered" evidence="1">
    <location>
        <begin position="1"/>
        <end position="29"/>
    </location>
</feature>
<proteinExistence type="predicted"/>
<protein>
    <submittedName>
        <fullName evidence="2">Uncharacterized protein</fullName>
    </submittedName>
</protein>
<organism evidence="2 3">
    <name type="scientific">Pleurodeles waltl</name>
    <name type="common">Iberian ribbed newt</name>
    <dbReference type="NCBI Taxonomy" id="8319"/>
    <lineage>
        <taxon>Eukaryota</taxon>
        <taxon>Metazoa</taxon>
        <taxon>Chordata</taxon>
        <taxon>Craniata</taxon>
        <taxon>Vertebrata</taxon>
        <taxon>Euteleostomi</taxon>
        <taxon>Amphibia</taxon>
        <taxon>Batrachia</taxon>
        <taxon>Caudata</taxon>
        <taxon>Salamandroidea</taxon>
        <taxon>Salamandridae</taxon>
        <taxon>Pleurodelinae</taxon>
        <taxon>Pleurodeles</taxon>
    </lineage>
</organism>
<feature type="compositionally biased region" description="Basic and acidic residues" evidence="1">
    <location>
        <begin position="1"/>
        <end position="13"/>
    </location>
</feature>
<gene>
    <name evidence="2" type="ORF">NDU88_003676</name>
</gene>
<accession>A0AAV7PCV7</accession>
<dbReference type="Proteomes" id="UP001066276">
    <property type="component" value="Chromosome 7"/>
</dbReference>
<evidence type="ECO:0000256" key="1">
    <source>
        <dbReference type="SAM" id="MobiDB-lite"/>
    </source>
</evidence>